<dbReference type="Gene3D" id="3.30.559.10">
    <property type="entry name" value="Chloramphenicol acetyltransferase-like domain"/>
    <property type="match status" value="1"/>
</dbReference>
<dbReference type="EMBL" id="CAMGYJ010000007">
    <property type="protein sequence ID" value="CAI0452084.1"/>
    <property type="molecule type" value="Genomic_DNA"/>
</dbReference>
<dbReference type="AlphaFoldDB" id="A0AAV0N0J0"/>
<evidence type="ECO:0000256" key="3">
    <source>
        <dbReference type="SAM" id="MobiDB-lite"/>
    </source>
</evidence>
<evidence type="ECO:0000256" key="2">
    <source>
        <dbReference type="ARBA" id="ARBA00023315"/>
    </source>
</evidence>
<evidence type="ECO:0000256" key="1">
    <source>
        <dbReference type="ARBA" id="ARBA00022679"/>
    </source>
</evidence>
<accession>A0AAV0N0J0</accession>
<dbReference type="Proteomes" id="UP001154282">
    <property type="component" value="Unassembled WGS sequence"/>
</dbReference>
<keyword evidence="1" id="KW-0808">Transferase</keyword>
<feature type="compositionally biased region" description="Polar residues" evidence="3">
    <location>
        <begin position="1"/>
        <end position="20"/>
    </location>
</feature>
<protein>
    <submittedName>
        <fullName evidence="4">Uncharacterized protein</fullName>
    </submittedName>
</protein>
<proteinExistence type="predicted"/>
<keyword evidence="5" id="KW-1185">Reference proteome</keyword>
<evidence type="ECO:0000313" key="4">
    <source>
        <dbReference type="EMBL" id="CAI0452084.1"/>
    </source>
</evidence>
<name>A0AAV0N0J0_9ROSI</name>
<dbReference type="InterPro" id="IPR051504">
    <property type="entry name" value="Plant_metabolite_acyltrans"/>
</dbReference>
<dbReference type="InterPro" id="IPR023213">
    <property type="entry name" value="CAT-like_dom_sf"/>
</dbReference>
<organism evidence="4 5">
    <name type="scientific">Linum tenue</name>
    <dbReference type="NCBI Taxonomy" id="586396"/>
    <lineage>
        <taxon>Eukaryota</taxon>
        <taxon>Viridiplantae</taxon>
        <taxon>Streptophyta</taxon>
        <taxon>Embryophyta</taxon>
        <taxon>Tracheophyta</taxon>
        <taxon>Spermatophyta</taxon>
        <taxon>Magnoliopsida</taxon>
        <taxon>eudicotyledons</taxon>
        <taxon>Gunneridae</taxon>
        <taxon>Pentapetalae</taxon>
        <taxon>rosids</taxon>
        <taxon>fabids</taxon>
        <taxon>Malpighiales</taxon>
        <taxon>Linaceae</taxon>
        <taxon>Linum</taxon>
    </lineage>
</organism>
<gene>
    <name evidence="4" type="ORF">LITE_LOCUS31092</name>
</gene>
<dbReference type="PANTHER" id="PTHR31625">
    <property type="match status" value="1"/>
</dbReference>
<evidence type="ECO:0000313" key="5">
    <source>
        <dbReference type="Proteomes" id="UP001154282"/>
    </source>
</evidence>
<feature type="region of interest" description="Disordered" evidence="3">
    <location>
        <begin position="1"/>
        <end position="22"/>
    </location>
</feature>
<keyword evidence="2" id="KW-0012">Acyltransferase</keyword>
<sequence length="287" mass="31711">MDLHHQSNPVKTKQLHSFQVSPPAGSLDPSAASLPITFFDVMWLNSRPMRRLFFYDFPYPTLHFTQSILPLLRRSLSLALHRFFPLAGSLVVPPPPQLPFLCFSPASDSVPLTIAEAESDVDYDGLVGNQPRDVRELHPLVPEMNPGKVRSEDGARLSPLLAVQVTVFPNRGLCIGVQFHHVAADGMAFHGFMKLWAALLRSAATGGDAGACDQLSLPADHLQHRFGFSLIEKGFASESVRSGFRGGARSYWVSRDTPNFCGITIIQPRIVVFVWIKNISDRLGDLN</sequence>
<dbReference type="GO" id="GO:0016747">
    <property type="term" value="F:acyltransferase activity, transferring groups other than amino-acyl groups"/>
    <property type="evidence" value="ECO:0007669"/>
    <property type="project" value="UniProtKB-ARBA"/>
</dbReference>
<reference evidence="4" key="1">
    <citation type="submission" date="2022-08" db="EMBL/GenBank/DDBJ databases">
        <authorList>
            <person name="Gutierrez-Valencia J."/>
        </authorList>
    </citation>
    <scope>NUCLEOTIDE SEQUENCE</scope>
</reference>
<dbReference type="Pfam" id="PF02458">
    <property type="entry name" value="Transferase"/>
    <property type="match status" value="1"/>
</dbReference>
<comment type="caution">
    <text evidence="4">The sequence shown here is derived from an EMBL/GenBank/DDBJ whole genome shotgun (WGS) entry which is preliminary data.</text>
</comment>